<accession>A0A6A7KD76</accession>
<comment type="caution">
    <text evidence="1">The sequence shown here is derived from an EMBL/GenBank/DDBJ whole genome shotgun (WGS) entry which is preliminary data.</text>
</comment>
<organism evidence="1 2">
    <name type="scientific">Alkalibaculum sporogenes</name>
    <dbReference type="NCBI Taxonomy" id="2655001"/>
    <lineage>
        <taxon>Bacteria</taxon>
        <taxon>Bacillati</taxon>
        <taxon>Bacillota</taxon>
        <taxon>Clostridia</taxon>
        <taxon>Eubacteriales</taxon>
        <taxon>Eubacteriaceae</taxon>
        <taxon>Alkalibaculum</taxon>
    </lineage>
</organism>
<evidence type="ECO:0000313" key="1">
    <source>
        <dbReference type="EMBL" id="MPW26963.1"/>
    </source>
</evidence>
<name>A0A6A7KD76_9FIRM</name>
<sequence>MGAFSIDAENFEWINGSKDDQEDLCLHGKAIAYIGNVKLEYNATVSATALYLLKTLTENHIINTDNQMLPCCGFFYIPNEELNNVVISGCPNGIDWSVIHDGDKVILELEDGTKESVAIEDYRKVVYNFADKVEAFYNSCSPKVLPKEDFDRNGYLAFWNEWHRRRQENSVRLT</sequence>
<evidence type="ECO:0000313" key="2">
    <source>
        <dbReference type="Proteomes" id="UP000440004"/>
    </source>
</evidence>
<keyword evidence="2" id="KW-1185">Reference proteome</keyword>
<dbReference type="EMBL" id="WHNX01000033">
    <property type="protein sequence ID" value="MPW26963.1"/>
    <property type="molecule type" value="Genomic_DNA"/>
</dbReference>
<proteinExistence type="predicted"/>
<protein>
    <submittedName>
        <fullName evidence="1">Uncharacterized protein</fullName>
    </submittedName>
</protein>
<dbReference type="Proteomes" id="UP000440004">
    <property type="component" value="Unassembled WGS sequence"/>
</dbReference>
<gene>
    <name evidence="1" type="ORF">GC105_14355</name>
</gene>
<reference evidence="1 2" key="1">
    <citation type="submission" date="2019-10" db="EMBL/GenBank/DDBJ databases">
        <title>Alkalibaculum tamaniensis sp.nov., a new alkaliphilic acetogen, isolated on methoxylated aromatics from a mud volcano.</title>
        <authorList>
            <person name="Khomyakova M.A."/>
            <person name="Merkel A.Y."/>
            <person name="Bonch-Osmolovskaya E.A."/>
            <person name="Slobodkin A.I."/>
        </authorList>
    </citation>
    <scope>NUCLEOTIDE SEQUENCE [LARGE SCALE GENOMIC DNA]</scope>
    <source>
        <strain evidence="1 2">M08DMB</strain>
    </source>
</reference>
<dbReference type="RefSeq" id="WP_152806237.1">
    <property type="nucleotide sequence ID" value="NZ_WHNX01000033.1"/>
</dbReference>
<dbReference type="AlphaFoldDB" id="A0A6A7KD76"/>